<comment type="caution">
    <text evidence="5">The sequence shown here is derived from an EMBL/GenBank/DDBJ whole genome shotgun (WGS) entry which is preliminary data.</text>
</comment>
<evidence type="ECO:0000256" key="3">
    <source>
        <dbReference type="SAM" id="MobiDB-lite"/>
    </source>
</evidence>
<accession>A0A1F5XI16</accession>
<organism evidence="5 6">
    <name type="scientific">Candidatus Giovannonibacteria bacterium RIFCSPLOWO2_01_FULL_46_32</name>
    <dbReference type="NCBI Taxonomy" id="1798353"/>
    <lineage>
        <taxon>Bacteria</taxon>
        <taxon>Candidatus Giovannoniibacteriota</taxon>
    </lineage>
</organism>
<keyword evidence="2" id="KW-0175">Coiled coil</keyword>
<dbReference type="Pfam" id="PF01551">
    <property type="entry name" value="Peptidase_M23"/>
    <property type="match status" value="1"/>
</dbReference>
<name>A0A1F5XI16_9BACT</name>
<feature type="domain" description="M23ase beta-sheet core" evidence="4">
    <location>
        <begin position="298"/>
        <end position="392"/>
    </location>
</feature>
<keyword evidence="1" id="KW-0732">Signal</keyword>
<evidence type="ECO:0000313" key="6">
    <source>
        <dbReference type="Proteomes" id="UP000177346"/>
    </source>
</evidence>
<dbReference type="InterPro" id="IPR011055">
    <property type="entry name" value="Dup_hybrid_motif"/>
</dbReference>
<dbReference type="PANTHER" id="PTHR21666">
    <property type="entry name" value="PEPTIDASE-RELATED"/>
    <property type="match status" value="1"/>
</dbReference>
<dbReference type="PANTHER" id="PTHR21666:SF289">
    <property type="entry name" value="L-ALA--D-GLU ENDOPEPTIDASE"/>
    <property type="match status" value="1"/>
</dbReference>
<feature type="coiled-coil region" evidence="2">
    <location>
        <begin position="28"/>
        <end position="111"/>
    </location>
</feature>
<dbReference type="CDD" id="cd12797">
    <property type="entry name" value="M23_peptidase"/>
    <property type="match status" value="1"/>
</dbReference>
<evidence type="ECO:0000256" key="2">
    <source>
        <dbReference type="SAM" id="Coils"/>
    </source>
</evidence>
<evidence type="ECO:0000259" key="4">
    <source>
        <dbReference type="Pfam" id="PF01551"/>
    </source>
</evidence>
<sequence length="421" mass="47178">MKNHYRYFALLLVLALLAPFFTLKSATVDELKKNIDERTRQIKELEKEIAAYQNALEGQQGVSQSLNGEIKKLETQIKRLNADIRLTQTEIQKTELVIEDLSGEIRSKEQNITEDSTALGELIRAIHESDENSLLEIMLTEGSISNFFDNVDTFETVSNGIKEKIISLQEHKKTLEGERDNRETEQKSLQNLKRDLSGKKSAQESVNSTKKQLLSDSKNQETRFQELVKSREAERQLIQRELEDIENELRRFVDPSSLPPKHAGLFGWPVESPYVTQQFGFTDFSTSPQGVRIYKNKGHNGVDFRAALGTPIFAAADGVVKDFGNTDPICPGGSYGRWVVLDHGNNLLSLYGHLSSVAVTRGGQVKKGDRIAYSGATGNVTGPHLHFMVYAANTYRFVKSNYCGMIPAGGYLDPNDYLPSL</sequence>
<reference evidence="5 6" key="1">
    <citation type="journal article" date="2016" name="Nat. Commun.">
        <title>Thousands of microbial genomes shed light on interconnected biogeochemical processes in an aquifer system.</title>
        <authorList>
            <person name="Anantharaman K."/>
            <person name="Brown C.T."/>
            <person name="Hug L.A."/>
            <person name="Sharon I."/>
            <person name="Castelle C.J."/>
            <person name="Probst A.J."/>
            <person name="Thomas B.C."/>
            <person name="Singh A."/>
            <person name="Wilkins M.J."/>
            <person name="Karaoz U."/>
            <person name="Brodie E.L."/>
            <person name="Williams K.H."/>
            <person name="Hubbard S.S."/>
            <person name="Banfield J.F."/>
        </authorList>
    </citation>
    <scope>NUCLEOTIDE SEQUENCE [LARGE SCALE GENOMIC DNA]</scope>
</reference>
<feature type="compositionally biased region" description="Basic and acidic residues" evidence="3">
    <location>
        <begin position="175"/>
        <end position="202"/>
    </location>
</feature>
<feature type="region of interest" description="Disordered" evidence="3">
    <location>
        <begin position="175"/>
        <end position="218"/>
    </location>
</feature>
<dbReference type="InterPro" id="IPR016047">
    <property type="entry name" value="M23ase_b-sheet_dom"/>
</dbReference>
<dbReference type="EMBL" id="MFIF01000004">
    <property type="protein sequence ID" value="OGF87585.1"/>
    <property type="molecule type" value="Genomic_DNA"/>
</dbReference>
<gene>
    <name evidence="5" type="ORF">A3B19_01965</name>
</gene>
<dbReference type="SUPFAM" id="SSF51261">
    <property type="entry name" value="Duplicated hybrid motif"/>
    <property type="match status" value="1"/>
</dbReference>
<dbReference type="InterPro" id="IPR050570">
    <property type="entry name" value="Cell_wall_metabolism_enzyme"/>
</dbReference>
<proteinExistence type="predicted"/>
<evidence type="ECO:0000313" key="5">
    <source>
        <dbReference type="EMBL" id="OGF87585.1"/>
    </source>
</evidence>
<dbReference type="Gene3D" id="2.70.70.10">
    <property type="entry name" value="Glucose Permease (Domain IIA)"/>
    <property type="match status" value="1"/>
</dbReference>
<dbReference type="Proteomes" id="UP000177346">
    <property type="component" value="Unassembled WGS sequence"/>
</dbReference>
<evidence type="ECO:0000256" key="1">
    <source>
        <dbReference type="ARBA" id="ARBA00022729"/>
    </source>
</evidence>
<dbReference type="Gene3D" id="6.10.250.3150">
    <property type="match status" value="1"/>
</dbReference>
<protein>
    <recommendedName>
        <fullName evidence="4">M23ase beta-sheet core domain-containing protein</fullName>
    </recommendedName>
</protein>
<dbReference type="AlphaFoldDB" id="A0A1F5XI16"/>
<dbReference type="GO" id="GO:0004222">
    <property type="term" value="F:metalloendopeptidase activity"/>
    <property type="evidence" value="ECO:0007669"/>
    <property type="project" value="TreeGrafter"/>
</dbReference>
<feature type="compositionally biased region" description="Polar residues" evidence="3">
    <location>
        <begin position="203"/>
        <end position="217"/>
    </location>
</feature>